<dbReference type="Gene3D" id="1.10.10.10">
    <property type="entry name" value="Winged helix-like DNA-binding domain superfamily/Winged helix DNA-binding domain"/>
    <property type="match status" value="1"/>
</dbReference>
<dbReference type="PRINTS" id="PR00035">
    <property type="entry name" value="HTHGNTR"/>
</dbReference>
<feature type="domain" description="HTH gntR-type" evidence="4">
    <location>
        <begin position="7"/>
        <end position="74"/>
    </location>
</feature>
<sequence length="235" mass="28246">MGEENFKNRGELVFETLKREILDLRLKPGQMISENDICDRFGVSRTPVRDALRLLQEQGFVETVPYRGTYVTLLSLDNIKQMIYMRVAVETMVLRDFTQVRTPMVMEDIRHAIAQQKALTQEPGFEPEQFYHMDAQMHSIWFWAVKRQKLWEMLQAQQLHYTRFRMLDFITETDFERIIGEHEELFQLISQGDEKGLEESLKEHLYYSMKRMRHSIEVDYKDYFEEEPEEGRFVI</sequence>
<dbReference type="EMBL" id="ADLK01000019">
    <property type="protein sequence ID" value="KMW20140.1"/>
    <property type="molecule type" value="Genomic_DNA"/>
</dbReference>
<accession>A0A0J9EW77</accession>
<proteinExistence type="predicted"/>
<keyword evidence="2" id="KW-0238">DNA-binding</keyword>
<dbReference type="Proteomes" id="UP000037392">
    <property type="component" value="Unassembled WGS sequence"/>
</dbReference>
<organism evidence="5 6">
    <name type="scientific">[Clostridium] citroniae WAL-19142</name>
    <dbReference type="NCBI Taxonomy" id="742734"/>
    <lineage>
        <taxon>Bacteria</taxon>
        <taxon>Bacillati</taxon>
        <taxon>Bacillota</taxon>
        <taxon>Clostridia</taxon>
        <taxon>Lachnospirales</taxon>
        <taxon>Lachnospiraceae</taxon>
        <taxon>Enterocloster</taxon>
    </lineage>
</organism>
<dbReference type="OrthoDB" id="368823at2"/>
<dbReference type="PROSITE" id="PS50949">
    <property type="entry name" value="HTH_GNTR"/>
    <property type="match status" value="1"/>
</dbReference>
<evidence type="ECO:0000256" key="1">
    <source>
        <dbReference type="ARBA" id="ARBA00023015"/>
    </source>
</evidence>
<gene>
    <name evidence="5" type="ORF">HMPREF9470_02155</name>
</gene>
<dbReference type="RefSeq" id="WP_045093224.1">
    <property type="nucleotide sequence ID" value="NZ_KQ235877.1"/>
</dbReference>
<dbReference type="AlphaFoldDB" id="A0A0J9EW77"/>
<dbReference type="SUPFAM" id="SSF48008">
    <property type="entry name" value="GntR ligand-binding domain-like"/>
    <property type="match status" value="1"/>
</dbReference>
<dbReference type="GO" id="GO:0003700">
    <property type="term" value="F:DNA-binding transcription factor activity"/>
    <property type="evidence" value="ECO:0007669"/>
    <property type="project" value="InterPro"/>
</dbReference>
<dbReference type="Pfam" id="PF07729">
    <property type="entry name" value="FCD"/>
    <property type="match status" value="1"/>
</dbReference>
<evidence type="ECO:0000259" key="4">
    <source>
        <dbReference type="PROSITE" id="PS50949"/>
    </source>
</evidence>
<dbReference type="PANTHER" id="PTHR43537:SF5">
    <property type="entry name" value="UXU OPERON TRANSCRIPTIONAL REGULATOR"/>
    <property type="match status" value="1"/>
</dbReference>
<dbReference type="Gene3D" id="1.20.120.530">
    <property type="entry name" value="GntR ligand-binding domain-like"/>
    <property type="match status" value="1"/>
</dbReference>
<dbReference type="InterPro" id="IPR000524">
    <property type="entry name" value="Tscrpt_reg_HTH_GntR"/>
</dbReference>
<dbReference type="PANTHER" id="PTHR43537">
    <property type="entry name" value="TRANSCRIPTIONAL REGULATOR, GNTR FAMILY"/>
    <property type="match status" value="1"/>
</dbReference>
<evidence type="ECO:0000256" key="3">
    <source>
        <dbReference type="ARBA" id="ARBA00023163"/>
    </source>
</evidence>
<keyword evidence="3" id="KW-0804">Transcription</keyword>
<dbReference type="SUPFAM" id="SSF46785">
    <property type="entry name" value="Winged helix' DNA-binding domain"/>
    <property type="match status" value="1"/>
</dbReference>
<dbReference type="InterPro" id="IPR011711">
    <property type="entry name" value="GntR_C"/>
</dbReference>
<reference evidence="5 6" key="1">
    <citation type="submission" date="2011-04" db="EMBL/GenBank/DDBJ databases">
        <title>The Genome Sequence of Clostridium citroniae WAL-19142.</title>
        <authorList>
            <consortium name="The Broad Institute Genome Sequencing Platform"/>
            <person name="Earl A."/>
            <person name="Ward D."/>
            <person name="Feldgarden M."/>
            <person name="Gevers D."/>
            <person name="Warren Y.A."/>
            <person name="Tyrrell K.L."/>
            <person name="Citron D.M."/>
            <person name="Goldstein E.J."/>
            <person name="Daigneault M."/>
            <person name="Allen-Vercoe E."/>
            <person name="Young S.K."/>
            <person name="Zeng Q."/>
            <person name="Gargeya S."/>
            <person name="Fitzgerald M."/>
            <person name="Haas B."/>
            <person name="Abouelleil A."/>
            <person name="Alvarado L."/>
            <person name="Arachchi H.M."/>
            <person name="Berlin A."/>
            <person name="Brown A."/>
            <person name="Chapman S.B."/>
            <person name="Chen Z."/>
            <person name="Dunbar C."/>
            <person name="Freedman E."/>
            <person name="Gearin G."/>
            <person name="Gellesch M."/>
            <person name="Goldberg J."/>
            <person name="Griggs A."/>
            <person name="Gujja S."/>
            <person name="Heilman E.R."/>
            <person name="Heiman D."/>
            <person name="Howarth C."/>
            <person name="Larson L."/>
            <person name="Lui A."/>
            <person name="MacDonald P.J."/>
            <person name="Mehta T."/>
            <person name="Montmayeur A."/>
            <person name="Murphy C."/>
            <person name="Neiman D."/>
            <person name="Pearson M."/>
            <person name="Priest M."/>
            <person name="Roberts A."/>
            <person name="Saif S."/>
            <person name="Shea T."/>
            <person name="Shenoy N."/>
            <person name="Sisk P."/>
            <person name="Stolte C."/>
            <person name="Sykes S."/>
            <person name="White J."/>
            <person name="Yandava C."/>
            <person name="Wortman J."/>
            <person name="Nusbaum C."/>
            <person name="Birren B."/>
        </authorList>
    </citation>
    <scope>NUCLEOTIDE SEQUENCE [LARGE SCALE GENOMIC DNA]</scope>
    <source>
        <strain evidence="5 6">WAL-19142</strain>
    </source>
</reference>
<dbReference type="SMART" id="SM00345">
    <property type="entry name" value="HTH_GNTR"/>
    <property type="match status" value="1"/>
</dbReference>
<evidence type="ECO:0000313" key="5">
    <source>
        <dbReference type="EMBL" id="KMW20140.1"/>
    </source>
</evidence>
<evidence type="ECO:0000256" key="2">
    <source>
        <dbReference type="ARBA" id="ARBA00023125"/>
    </source>
</evidence>
<dbReference type="InterPro" id="IPR036388">
    <property type="entry name" value="WH-like_DNA-bd_sf"/>
</dbReference>
<dbReference type="PATRIC" id="fig|742734.4.peg.2318"/>
<dbReference type="InterPro" id="IPR036390">
    <property type="entry name" value="WH_DNA-bd_sf"/>
</dbReference>
<dbReference type="InterPro" id="IPR008920">
    <property type="entry name" value="TF_FadR/GntR_C"/>
</dbReference>
<dbReference type="Pfam" id="PF00392">
    <property type="entry name" value="GntR"/>
    <property type="match status" value="1"/>
</dbReference>
<comment type="caution">
    <text evidence="5">The sequence shown here is derived from an EMBL/GenBank/DDBJ whole genome shotgun (WGS) entry which is preliminary data.</text>
</comment>
<dbReference type="CDD" id="cd07377">
    <property type="entry name" value="WHTH_GntR"/>
    <property type="match status" value="1"/>
</dbReference>
<name>A0A0J9EW77_9FIRM</name>
<evidence type="ECO:0000313" key="6">
    <source>
        <dbReference type="Proteomes" id="UP000037392"/>
    </source>
</evidence>
<dbReference type="GO" id="GO:0003677">
    <property type="term" value="F:DNA binding"/>
    <property type="evidence" value="ECO:0007669"/>
    <property type="project" value="UniProtKB-KW"/>
</dbReference>
<protein>
    <recommendedName>
        <fullName evidence="4">HTH gntR-type domain-containing protein</fullName>
    </recommendedName>
</protein>
<dbReference type="SMART" id="SM00895">
    <property type="entry name" value="FCD"/>
    <property type="match status" value="1"/>
</dbReference>
<keyword evidence="1" id="KW-0805">Transcription regulation</keyword>
<dbReference type="GeneID" id="93161903"/>